<name>A0A166A507_9EURY</name>
<dbReference type="RefSeq" id="WP_211261736.1">
    <property type="nucleotide sequence ID" value="NZ_LWMT01000245.1"/>
</dbReference>
<dbReference type="EMBL" id="LWMT01000245">
    <property type="protein sequence ID" value="KZX11576.1"/>
    <property type="molecule type" value="Genomic_DNA"/>
</dbReference>
<dbReference type="STRING" id="55758.MBFIL_13890"/>
<sequence>MESILDLYEIIYKIAGTYLERFEKENIKPLPYFSDMLIKENLLSPISVTEDGYDDEEAISEKYYENMSDELFSSFYYYSWLVLAYSMKYDFPILNEIQDDSVKNKLNRFNNDSTSLFLTNLFDND</sequence>
<dbReference type="AlphaFoldDB" id="A0A166A507"/>
<gene>
    <name evidence="1" type="ORF">MBFIL_13890</name>
</gene>
<protein>
    <submittedName>
        <fullName evidence="1">Uncharacterized protein</fullName>
    </submittedName>
</protein>
<accession>A0A166A507</accession>
<reference evidence="1 2" key="1">
    <citation type="submission" date="2016-04" db="EMBL/GenBank/DDBJ databases">
        <title>Genome sequence of Methanobrevibacter filiformis DSM 11501.</title>
        <authorList>
            <person name="Poehlein A."/>
            <person name="Seedorf H."/>
            <person name="Daniel R."/>
        </authorList>
    </citation>
    <scope>NUCLEOTIDE SEQUENCE [LARGE SCALE GENOMIC DNA]</scope>
    <source>
        <strain evidence="1 2">DSM 11501</strain>
    </source>
</reference>
<comment type="caution">
    <text evidence="1">The sequence shown here is derived from an EMBL/GenBank/DDBJ whole genome shotgun (WGS) entry which is preliminary data.</text>
</comment>
<evidence type="ECO:0000313" key="1">
    <source>
        <dbReference type="EMBL" id="KZX11576.1"/>
    </source>
</evidence>
<evidence type="ECO:0000313" key="2">
    <source>
        <dbReference type="Proteomes" id="UP000077066"/>
    </source>
</evidence>
<proteinExistence type="predicted"/>
<dbReference type="Proteomes" id="UP000077066">
    <property type="component" value="Unassembled WGS sequence"/>
</dbReference>
<dbReference type="PATRIC" id="fig|55758.3.peg.1575"/>
<keyword evidence="2" id="KW-1185">Reference proteome</keyword>
<organism evidence="1 2">
    <name type="scientific">Methanobrevibacter filiformis</name>
    <dbReference type="NCBI Taxonomy" id="55758"/>
    <lineage>
        <taxon>Archaea</taxon>
        <taxon>Methanobacteriati</taxon>
        <taxon>Methanobacteriota</taxon>
        <taxon>Methanomada group</taxon>
        <taxon>Methanobacteria</taxon>
        <taxon>Methanobacteriales</taxon>
        <taxon>Methanobacteriaceae</taxon>
        <taxon>Methanobrevibacter</taxon>
    </lineage>
</organism>